<feature type="region of interest" description="Disordered" evidence="2">
    <location>
        <begin position="1"/>
        <end position="21"/>
    </location>
</feature>
<dbReference type="EMBL" id="GL348719">
    <property type="protein sequence ID" value="EFH46082.1"/>
    <property type="molecule type" value="Genomic_DNA"/>
</dbReference>
<dbReference type="AlphaFoldDB" id="D7ME41"/>
<dbReference type="InterPro" id="IPR000719">
    <property type="entry name" value="Prot_kinase_dom"/>
</dbReference>
<evidence type="ECO:0000259" key="3">
    <source>
        <dbReference type="PROSITE" id="PS50011"/>
    </source>
</evidence>
<dbReference type="SUPFAM" id="SSF56112">
    <property type="entry name" value="Protein kinase-like (PK-like)"/>
    <property type="match status" value="1"/>
</dbReference>
<keyword evidence="1" id="KW-0067">ATP-binding</keyword>
<dbReference type="HOGENOM" id="CLU_2112224_0_0_1"/>
<evidence type="ECO:0000313" key="5">
    <source>
        <dbReference type="Proteomes" id="UP000008694"/>
    </source>
</evidence>
<dbReference type="PROSITE" id="PS50011">
    <property type="entry name" value="PROTEIN_KINASE_DOM"/>
    <property type="match status" value="1"/>
</dbReference>
<organism evidence="5">
    <name type="scientific">Arabidopsis lyrata subsp. lyrata</name>
    <name type="common">Lyre-leaved rock-cress</name>
    <dbReference type="NCBI Taxonomy" id="81972"/>
    <lineage>
        <taxon>Eukaryota</taxon>
        <taxon>Viridiplantae</taxon>
        <taxon>Streptophyta</taxon>
        <taxon>Embryophyta</taxon>
        <taxon>Tracheophyta</taxon>
        <taxon>Spermatophyta</taxon>
        <taxon>Magnoliopsida</taxon>
        <taxon>eudicotyledons</taxon>
        <taxon>Gunneridae</taxon>
        <taxon>Pentapetalae</taxon>
        <taxon>rosids</taxon>
        <taxon>malvids</taxon>
        <taxon>Brassicales</taxon>
        <taxon>Brassicaceae</taxon>
        <taxon>Camelineae</taxon>
        <taxon>Arabidopsis</taxon>
    </lineage>
</organism>
<gene>
    <name evidence="4" type="ORF">ARALYDRAFT_914371</name>
</gene>
<dbReference type="Proteomes" id="UP000008694">
    <property type="component" value="Unassembled WGS sequence"/>
</dbReference>
<dbReference type="Gene3D" id="3.30.200.20">
    <property type="entry name" value="Phosphorylase Kinase, domain 1"/>
    <property type="match status" value="1"/>
</dbReference>
<keyword evidence="1" id="KW-0547">Nucleotide-binding</keyword>
<dbReference type="GO" id="GO:0005524">
    <property type="term" value="F:ATP binding"/>
    <property type="evidence" value="ECO:0007669"/>
    <property type="project" value="UniProtKB-UniRule"/>
</dbReference>
<keyword evidence="5" id="KW-1185">Reference proteome</keyword>
<protein>
    <recommendedName>
        <fullName evidence="3">Protein kinase domain-containing protein</fullName>
    </recommendedName>
</protein>
<dbReference type="Gramene" id="scaffold_702113.1">
    <property type="protein sequence ID" value="scaffold_702113.1"/>
    <property type="gene ID" value="scaffold_702113.1"/>
</dbReference>
<evidence type="ECO:0000256" key="1">
    <source>
        <dbReference type="PROSITE-ProRule" id="PRU10141"/>
    </source>
</evidence>
<dbReference type="STRING" id="81972.D7ME41"/>
<accession>D7ME41</accession>
<evidence type="ECO:0000313" key="4">
    <source>
        <dbReference type="EMBL" id="EFH46082.1"/>
    </source>
</evidence>
<sequence>MPPTVSSIRKFQSSNSTKQKKKNPKFIYLSLAHDDPDSVVIGAAMERIIGGKYKLGRKIGCGSFGEIFFATHIDTFEIVAVKIVSINSVSYDTNLLCFDFFCIMFIGSCGSFELI</sequence>
<dbReference type="PROSITE" id="PS00107">
    <property type="entry name" value="PROTEIN_KINASE_ATP"/>
    <property type="match status" value="1"/>
</dbReference>
<feature type="domain" description="Protein kinase" evidence="3">
    <location>
        <begin position="53"/>
        <end position="115"/>
    </location>
</feature>
<feature type="binding site" evidence="1">
    <location>
        <position position="82"/>
    </location>
    <ligand>
        <name>ATP</name>
        <dbReference type="ChEBI" id="CHEBI:30616"/>
    </ligand>
</feature>
<reference evidence="5" key="1">
    <citation type="journal article" date="2011" name="Nat. Genet.">
        <title>The Arabidopsis lyrata genome sequence and the basis of rapid genome size change.</title>
        <authorList>
            <person name="Hu T.T."/>
            <person name="Pattyn P."/>
            <person name="Bakker E.G."/>
            <person name="Cao J."/>
            <person name="Cheng J.-F."/>
            <person name="Clark R.M."/>
            <person name="Fahlgren N."/>
            <person name="Fawcett J.A."/>
            <person name="Grimwood J."/>
            <person name="Gundlach H."/>
            <person name="Haberer G."/>
            <person name="Hollister J.D."/>
            <person name="Ossowski S."/>
            <person name="Ottilar R.P."/>
            <person name="Salamov A.A."/>
            <person name="Schneeberger K."/>
            <person name="Spannagl M."/>
            <person name="Wang X."/>
            <person name="Yang L."/>
            <person name="Nasrallah M.E."/>
            <person name="Bergelson J."/>
            <person name="Carrington J.C."/>
            <person name="Gaut B.S."/>
            <person name="Schmutz J."/>
            <person name="Mayer K.F.X."/>
            <person name="Van de Peer Y."/>
            <person name="Grigoriev I.V."/>
            <person name="Nordborg M."/>
            <person name="Weigel D."/>
            <person name="Guo Y.-L."/>
        </authorList>
    </citation>
    <scope>NUCLEOTIDE SEQUENCE [LARGE SCALE GENOMIC DNA]</scope>
    <source>
        <strain evidence="5">cv. MN47</strain>
    </source>
</reference>
<name>D7ME41_ARALL</name>
<dbReference type="InterPro" id="IPR011009">
    <property type="entry name" value="Kinase-like_dom_sf"/>
</dbReference>
<proteinExistence type="predicted"/>
<dbReference type="InterPro" id="IPR017441">
    <property type="entry name" value="Protein_kinase_ATP_BS"/>
</dbReference>
<evidence type="ECO:0000256" key="2">
    <source>
        <dbReference type="SAM" id="MobiDB-lite"/>
    </source>
</evidence>
<dbReference type="GO" id="GO:0004672">
    <property type="term" value="F:protein kinase activity"/>
    <property type="evidence" value="ECO:0007669"/>
    <property type="project" value="InterPro"/>
</dbReference>